<feature type="region of interest" description="Disordered" evidence="1">
    <location>
        <begin position="734"/>
        <end position="754"/>
    </location>
</feature>
<comment type="caution">
    <text evidence="2">The sequence shown here is derived from an EMBL/GenBank/DDBJ whole genome shotgun (WGS) entry which is preliminary data.</text>
</comment>
<organism evidence="2 3">
    <name type="scientific">Legionella londiniensis</name>
    <dbReference type="NCBI Taxonomy" id="45068"/>
    <lineage>
        <taxon>Bacteria</taxon>
        <taxon>Pseudomonadati</taxon>
        <taxon>Pseudomonadota</taxon>
        <taxon>Gammaproteobacteria</taxon>
        <taxon>Legionellales</taxon>
        <taxon>Legionellaceae</taxon>
        <taxon>Legionella</taxon>
    </lineage>
</organism>
<evidence type="ECO:0000313" key="3">
    <source>
        <dbReference type="Proteomes" id="UP000054997"/>
    </source>
</evidence>
<sequence length="887" mass="101611">MQTENMSISLKLRQAAAAGNLQEVQKILQSNQSFDIDEPSSNGNTALLWAAVNLSKILKENPNKHEEISRYEAIIKLLLSHHAKDTCINKINQSFYSLIFESKNKIFHRLCHFAIEIELKKIYGQSASIESLKESYYAFLNSLFFLKINEFIHKEDSIGIINPRCGDCVDALAFMKIAKIYKKNMNYYGFDEKKTVSQYKKILAQYSEIHLKEEKENNRRELLTKKKKFNIAVLCKEHMSSEEDYQSQLTQHVPLLLQNDGIMLLTFRQEKDITAYTKLNLATYYKPWSGNYLNLSPAIPSHSTDTQFIVMGFDEKTHLNLVLHEKQIDVITAIQNFNDQVIRFSKLLGIGNIKKSLQDNMPKVFSACHEFMSAYESAPRCLNMTAFDNMLSHLIANLNNWQLIRSQQINLGREYNFLNLARLIKLMIKNVISNQQDSETIKHLYHQINAVNNHIAQHHLEKGNLQSSEAFLMRSISEDMPDSSRLIAHGFLAHLKTIELTKSSDDKKEELFTIIQHNLNIISQAIITDNLDDTCHCSLFVINIAHALKHIYKNLDKQIFNQSNNDEQKEATLKLVYKIYLYLENFIESKSFDPIRNSQDELIKTALKNVKLELHLSKSELLNILQKKPKSSKKEELLELKLPEEPKQQKKSTQKLNKLKKASKQNSHDLVSPLIQPVSLPPTPMTLSTAPDVVINAQNLSSPAIESPKLTTTSTQIDLKKAPVFFNQKKCNTEKKSMDDHKEEAKPSSKIQTHPEQAMLHSISSAYLPANALAGVIPTQMNKILDKKLAETFTAILSRGKIVGLRGKGIKLVSQEECKSREIHTAYIYKLKDPELDERLYGREATTEDLRILGIKNIHPYKKIIIFDLLVEGHKQQAKKLCITNSR</sequence>
<proteinExistence type="predicted"/>
<dbReference type="PATRIC" id="fig|45068.5.peg.1677"/>
<dbReference type="AlphaFoldDB" id="A0A0W0VLF7"/>
<dbReference type="Gene3D" id="1.25.40.20">
    <property type="entry name" value="Ankyrin repeat-containing domain"/>
    <property type="match status" value="1"/>
</dbReference>
<name>A0A0W0VLF7_9GAMM</name>
<accession>A0A0W0VLF7</accession>
<feature type="compositionally biased region" description="Basic and acidic residues" evidence="1">
    <location>
        <begin position="734"/>
        <end position="747"/>
    </location>
</feature>
<keyword evidence="3" id="KW-1185">Reference proteome</keyword>
<feature type="compositionally biased region" description="Basic and acidic residues" evidence="1">
    <location>
        <begin position="638"/>
        <end position="648"/>
    </location>
</feature>
<evidence type="ECO:0000256" key="1">
    <source>
        <dbReference type="SAM" id="MobiDB-lite"/>
    </source>
</evidence>
<dbReference type="Proteomes" id="UP000054997">
    <property type="component" value="Unassembled WGS sequence"/>
</dbReference>
<protein>
    <submittedName>
        <fullName evidence="2">Uncharacterized protein</fullName>
    </submittedName>
</protein>
<feature type="region of interest" description="Disordered" evidence="1">
    <location>
        <begin position="638"/>
        <end position="677"/>
    </location>
</feature>
<dbReference type="InterPro" id="IPR036770">
    <property type="entry name" value="Ankyrin_rpt-contain_sf"/>
</dbReference>
<reference evidence="2 3" key="1">
    <citation type="submission" date="2015-11" db="EMBL/GenBank/DDBJ databases">
        <title>Genomic analysis of 38 Legionella species identifies large and diverse effector repertoires.</title>
        <authorList>
            <person name="Burstein D."/>
            <person name="Amaro F."/>
            <person name="Zusman T."/>
            <person name="Lifshitz Z."/>
            <person name="Cohen O."/>
            <person name="Gilbert J.A."/>
            <person name="Pupko T."/>
            <person name="Shuman H.A."/>
            <person name="Segal G."/>
        </authorList>
    </citation>
    <scope>NUCLEOTIDE SEQUENCE [LARGE SCALE GENOMIC DNA]</scope>
    <source>
        <strain evidence="2 3">ATCC 49505</strain>
    </source>
</reference>
<feature type="compositionally biased region" description="Basic residues" evidence="1">
    <location>
        <begin position="649"/>
        <end position="663"/>
    </location>
</feature>
<dbReference type="SUPFAM" id="SSF48403">
    <property type="entry name" value="Ankyrin repeat"/>
    <property type="match status" value="1"/>
</dbReference>
<dbReference type="EMBL" id="LNYK01000019">
    <property type="protein sequence ID" value="KTD20662.1"/>
    <property type="molecule type" value="Genomic_DNA"/>
</dbReference>
<gene>
    <name evidence="2" type="ORF">Llon_1548</name>
</gene>
<dbReference type="RefSeq" id="WP_058529545.1">
    <property type="nucleotide sequence ID" value="NZ_CAXYJD010000003.1"/>
</dbReference>
<evidence type="ECO:0000313" key="2">
    <source>
        <dbReference type="EMBL" id="KTD20662.1"/>
    </source>
</evidence>